<evidence type="ECO:0000313" key="3">
    <source>
        <dbReference type="Proteomes" id="UP000319160"/>
    </source>
</evidence>
<feature type="region of interest" description="Disordered" evidence="1">
    <location>
        <begin position="174"/>
        <end position="228"/>
    </location>
</feature>
<proteinExistence type="predicted"/>
<feature type="compositionally biased region" description="Polar residues" evidence="1">
    <location>
        <begin position="112"/>
        <end position="131"/>
    </location>
</feature>
<feature type="compositionally biased region" description="Basic and acidic residues" evidence="1">
    <location>
        <begin position="419"/>
        <end position="439"/>
    </location>
</feature>
<evidence type="ECO:0000313" key="2">
    <source>
        <dbReference type="EMBL" id="TRX88392.1"/>
    </source>
</evidence>
<evidence type="ECO:0008006" key="4">
    <source>
        <dbReference type="Google" id="ProtNLM"/>
    </source>
</evidence>
<evidence type="ECO:0000256" key="1">
    <source>
        <dbReference type="SAM" id="MobiDB-lite"/>
    </source>
</evidence>
<dbReference type="OrthoDB" id="4738706at2759"/>
<feature type="compositionally biased region" description="Polar residues" evidence="1">
    <location>
        <begin position="174"/>
        <end position="188"/>
    </location>
</feature>
<sequence length="537" mass="60718">MSGSSHCNISTNPQSTEEGKHGVSSALSTSDSLRAVAGSNSDYCSLQQRSAVPESNLRDERLQYFFLNSFNVIDHLANEAGPPTEEEVREALKSMRKHVAGYQRQANDDSGIGTSIHSHSEDGSASGQVQRQESHVKKKRIALDEIVAWYRQWLWRWAVPCSSAQDQNVHHGQNVTANNARPGSSSKTQCDDKSNNKKRKFDGNQEHQGKDRGAKESTRNEHPSSKDRARRLRLACPFLKRNPMRDHLYSHHMFQSGITICRRCGAVFSSEAEFHSHSRQPVACTIRPVDIIEEIDAEKKDRLKNKKLARGCTEAQKWFAIFDVLFPTCNPEDYPEDPYWDPFPLRALQIAAHLHDDLPSIIINSSRDVASALGEVPSDNFIAGSIPIIQRRVRESLLSFRPGSNAQTQEDRVLQNDEIHQSHSEQRDAPPHRSAERRMSPTRADAENSFQDVYSQLDADLRDGQLIPTALGQQLDRYSLELFQFDLHDTLEDTSSDIDFAEAIQTLERCARSLLEEPAQSEAHVQQERRWNNPPNP</sequence>
<feature type="compositionally biased region" description="Polar residues" evidence="1">
    <location>
        <begin position="1"/>
        <end position="16"/>
    </location>
</feature>
<feature type="region of interest" description="Disordered" evidence="1">
    <location>
        <begin position="1"/>
        <end position="27"/>
    </location>
</feature>
<accession>A0A553HKB8</accession>
<feature type="region of interest" description="Disordered" evidence="1">
    <location>
        <begin position="517"/>
        <end position="537"/>
    </location>
</feature>
<feature type="region of interest" description="Disordered" evidence="1">
    <location>
        <begin position="419"/>
        <end position="448"/>
    </location>
</feature>
<dbReference type="STRING" id="2512241.A0A553HKB8"/>
<name>A0A553HKB8_9PEZI</name>
<dbReference type="EMBL" id="VFLP01000089">
    <property type="protein sequence ID" value="TRX88392.1"/>
    <property type="molecule type" value="Genomic_DNA"/>
</dbReference>
<comment type="caution">
    <text evidence="2">The sequence shown here is derived from an EMBL/GenBank/DDBJ whole genome shotgun (WGS) entry which is preliminary data.</text>
</comment>
<dbReference type="PANTHER" id="PTHR38166:SF1">
    <property type="entry name" value="C2H2-TYPE DOMAIN-CONTAINING PROTEIN"/>
    <property type="match status" value="1"/>
</dbReference>
<dbReference type="PANTHER" id="PTHR38166">
    <property type="entry name" value="C2H2-TYPE DOMAIN-CONTAINING PROTEIN-RELATED"/>
    <property type="match status" value="1"/>
</dbReference>
<gene>
    <name evidence="2" type="ORF">FHL15_010705</name>
</gene>
<feature type="compositionally biased region" description="Basic and acidic residues" evidence="1">
    <location>
        <begin position="189"/>
        <end position="227"/>
    </location>
</feature>
<dbReference type="AlphaFoldDB" id="A0A553HKB8"/>
<dbReference type="Proteomes" id="UP000319160">
    <property type="component" value="Unassembled WGS sequence"/>
</dbReference>
<organism evidence="2 3">
    <name type="scientific">Xylaria flabelliformis</name>
    <dbReference type="NCBI Taxonomy" id="2512241"/>
    <lineage>
        <taxon>Eukaryota</taxon>
        <taxon>Fungi</taxon>
        <taxon>Dikarya</taxon>
        <taxon>Ascomycota</taxon>
        <taxon>Pezizomycotina</taxon>
        <taxon>Sordariomycetes</taxon>
        <taxon>Xylariomycetidae</taxon>
        <taxon>Xylariales</taxon>
        <taxon>Xylariaceae</taxon>
        <taxon>Xylaria</taxon>
    </lineage>
</organism>
<protein>
    <recommendedName>
        <fullName evidence="4">C2H2-type domain-containing protein</fullName>
    </recommendedName>
</protein>
<reference evidence="3" key="1">
    <citation type="submission" date="2019-06" db="EMBL/GenBank/DDBJ databases">
        <title>Draft genome sequence of the griseofulvin-producing fungus Xylaria cubensis strain G536.</title>
        <authorList>
            <person name="Mead M.E."/>
            <person name="Raja H.A."/>
            <person name="Steenwyk J.L."/>
            <person name="Knowles S.L."/>
            <person name="Oberlies N.H."/>
            <person name="Rokas A."/>
        </authorList>
    </citation>
    <scope>NUCLEOTIDE SEQUENCE [LARGE SCALE GENOMIC DNA]</scope>
    <source>
        <strain evidence="3">G536</strain>
    </source>
</reference>
<keyword evidence="3" id="KW-1185">Reference proteome</keyword>
<feature type="region of interest" description="Disordered" evidence="1">
    <location>
        <begin position="102"/>
        <end position="137"/>
    </location>
</feature>